<keyword evidence="2" id="KW-1185">Reference proteome</keyword>
<dbReference type="AlphaFoldDB" id="A0AAV4JH40"/>
<protein>
    <submittedName>
        <fullName evidence="1">Uncharacterized protein</fullName>
    </submittedName>
</protein>
<dbReference type="Proteomes" id="UP000762676">
    <property type="component" value="Unassembled WGS sequence"/>
</dbReference>
<reference evidence="1 2" key="1">
    <citation type="journal article" date="2021" name="Elife">
        <title>Chloroplast acquisition without the gene transfer in kleptoplastic sea slugs, Plakobranchus ocellatus.</title>
        <authorList>
            <person name="Maeda T."/>
            <person name="Takahashi S."/>
            <person name="Yoshida T."/>
            <person name="Shimamura S."/>
            <person name="Takaki Y."/>
            <person name="Nagai Y."/>
            <person name="Toyoda A."/>
            <person name="Suzuki Y."/>
            <person name="Arimoto A."/>
            <person name="Ishii H."/>
            <person name="Satoh N."/>
            <person name="Nishiyama T."/>
            <person name="Hasebe M."/>
            <person name="Maruyama T."/>
            <person name="Minagawa J."/>
            <person name="Obokata J."/>
            <person name="Shigenobu S."/>
        </authorList>
    </citation>
    <scope>NUCLEOTIDE SEQUENCE [LARGE SCALE GENOMIC DNA]</scope>
</reference>
<evidence type="ECO:0000313" key="2">
    <source>
        <dbReference type="Proteomes" id="UP000762676"/>
    </source>
</evidence>
<accession>A0AAV4JH40</accession>
<comment type="caution">
    <text evidence="1">The sequence shown here is derived from an EMBL/GenBank/DDBJ whole genome shotgun (WGS) entry which is preliminary data.</text>
</comment>
<dbReference type="EMBL" id="BMAT01013836">
    <property type="protein sequence ID" value="GFS21080.1"/>
    <property type="molecule type" value="Genomic_DNA"/>
</dbReference>
<name>A0AAV4JH40_9GAST</name>
<gene>
    <name evidence="1" type="ORF">ElyMa_006914700</name>
</gene>
<proteinExistence type="predicted"/>
<organism evidence="1 2">
    <name type="scientific">Elysia marginata</name>
    <dbReference type="NCBI Taxonomy" id="1093978"/>
    <lineage>
        <taxon>Eukaryota</taxon>
        <taxon>Metazoa</taxon>
        <taxon>Spiralia</taxon>
        <taxon>Lophotrochozoa</taxon>
        <taxon>Mollusca</taxon>
        <taxon>Gastropoda</taxon>
        <taxon>Heterobranchia</taxon>
        <taxon>Euthyneura</taxon>
        <taxon>Panpulmonata</taxon>
        <taxon>Sacoglossa</taxon>
        <taxon>Placobranchoidea</taxon>
        <taxon>Plakobranchidae</taxon>
        <taxon>Elysia</taxon>
    </lineage>
</organism>
<evidence type="ECO:0000313" key="1">
    <source>
        <dbReference type="EMBL" id="GFS21080.1"/>
    </source>
</evidence>
<sequence length="96" mass="11205">MQRNKELKEMKNNKARVEKVVQSQPSLKDVSYYRTSSSQDQFVTGPVRHRTSSSQDQFVTGPVRHRTSLSHAQFVTVPVYHRSTLLRLCQHDRSYL</sequence>